<name>A0A4P6KHP0_9MICO</name>
<dbReference type="InterPro" id="IPR029000">
    <property type="entry name" value="Cyclophilin-like_dom_sf"/>
</dbReference>
<sequence length="173" mass="18894">MNGMKRYAKLSLLVLPLLLIACSSVESAARSERPMQSETVPDKTPGITTDQEERVSDIIVQFAAGSTVVEAVMEPESPVARDFLSMLPMTVRFEDFHAMESIAYPPRAIDTTGGQGMAPQVGDLFVYVPWGNFGFFFDTGSLGFSDDLVRIGTTENIEEITALQGHDVTISVR</sequence>
<feature type="domain" description="Cyclophilin-like" evidence="2">
    <location>
        <begin position="64"/>
        <end position="171"/>
    </location>
</feature>
<dbReference type="PROSITE" id="PS51257">
    <property type="entry name" value="PROKAR_LIPOPROTEIN"/>
    <property type="match status" value="1"/>
</dbReference>
<protein>
    <recommendedName>
        <fullName evidence="2">Cyclophilin-like domain-containing protein</fullName>
    </recommendedName>
</protein>
<feature type="chain" id="PRO_5020722159" description="Cyclophilin-like domain-containing protein" evidence="1">
    <location>
        <begin position="29"/>
        <end position="173"/>
    </location>
</feature>
<dbReference type="InterPro" id="IPR041183">
    <property type="entry name" value="Cyclophilin-like"/>
</dbReference>
<evidence type="ECO:0000256" key="1">
    <source>
        <dbReference type="SAM" id="SignalP"/>
    </source>
</evidence>
<gene>
    <name evidence="3" type="ORF">EVS81_15130</name>
</gene>
<proteinExistence type="predicted"/>
<accession>A0A4P6KHP0</accession>
<dbReference type="AlphaFoldDB" id="A0A4P6KHP0"/>
<dbReference type="OrthoDB" id="5298378at2"/>
<keyword evidence="4" id="KW-1185">Reference proteome</keyword>
<evidence type="ECO:0000313" key="3">
    <source>
        <dbReference type="EMBL" id="QBE49996.1"/>
    </source>
</evidence>
<dbReference type="Proteomes" id="UP000289260">
    <property type="component" value="Chromosome"/>
</dbReference>
<evidence type="ECO:0000259" key="2">
    <source>
        <dbReference type="Pfam" id="PF18050"/>
    </source>
</evidence>
<dbReference type="RefSeq" id="WP_130111108.1">
    <property type="nucleotide sequence ID" value="NZ_CP035806.1"/>
</dbReference>
<evidence type="ECO:0000313" key="4">
    <source>
        <dbReference type="Proteomes" id="UP000289260"/>
    </source>
</evidence>
<organism evidence="3 4">
    <name type="scientific">Leucobacter triazinivorans</name>
    <dbReference type="NCBI Taxonomy" id="1784719"/>
    <lineage>
        <taxon>Bacteria</taxon>
        <taxon>Bacillati</taxon>
        <taxon>Actinomycetota</taxon>
        <taxon>Actinomycetes</taxon>
        <taxon>Micrococcales</taxon>
        <taxon>Microbacteriaceae</taxon>
        <taxon>Leucobacter</taxon>
    </lineage>
</organism>
<reference evidence="3 4" key="1">
    <citation type="submission" date="2019-02" db="EMBL/GenBank/DDBJ databases">
        <authorList>
            <person name="Sun L."/>
            <person name="Pan D."/>
            <person name="Wu X."/>
        </authorList>
    </citation>
    <scope>NUCLEOTIDE SEQUENCE [LARGE SCALE GENOMIC DNA]</scope>
    <source>
        <strain evidence="3 4">JW-1</strain>
    </source>
</reference>
<dbReference type="Pfam" id="PF18050">
    <property type="entry name" value="Cyclophil_like2"/>
    <property type="match status" value="1"/>
</dbReference>
<dbReference type="EMBL" id="CP035806">
    <property type="protein sequence ID" value="QBE49996.1"/>
    <property type="molecule type" value="Genomic_DNA"/>
</dbReference>
<keyword evidence="1" id="KW-0732">Signal</keyword>
<dbReference type="SUPFAM" id="SSF50891">
    <property type="entry name" value="Cyclophilin-like"/>
    <property type="match status" value="1"/>
</dbReference>
<dbReference type="Gene3D" id="2.40.100.20">
    <property type="match status" value="1"/>
</dbReference>
<dbReference type="KEGG" id="ltr:EVS81_15130"/>
<feature type="signal peptide" evidence="1">
    <location>
        <begin position="1"/>
        <end position="28"/>
    </location>
</feature>